<dbReference type="Proteomes" id="UP001565283">
    <property type="component" value="Unassembled WGS sequence"/>
</dbReference>
<dbReference type="EMBL" id="JBCLSH010000015">
    <property type="protein sequence ID" value="MEY8443728.1"/>
    <property type="molecule type" value="Genomic_DNA"/>
</dbReference>
<reference evidence="1 2" key="1">
    <citation type="submission" date="2024-03" db="EMBL/GenBank/DDBJ databases">
        <title>Mouse gut bacterial collection (mGBC) of GemPharmatech.</title>
        <authorList>
            <person name="He Y."/>
            <person name="Dong L."/>
            <person name="Wu D."/>
            <person name="Gao X."/>
            <person name="Lin Z."/>
        </authorList>
    </citation>
    <scope>NUCLEOTIDE SEQUENCE [LARGE SCALE GENOMIC DNA]</scope>
    <source>
        <strain evidence="1 2">61-15</strain>
    </source>
</reference>
<gene>
    <name evidence="1" type="ORF">AALA52_05675</name>
</gene>
<name>A0ABV4D2E8_9LACT</name>
<organism evidence="1 2">
    <name type="scientific">Lactococcus ileimucosae</name>
    <dbReference type="NCBI Taxonomy" id="2941329"/>
    <lineage>
        <taxon>Bacteria</taxon>
        <taxon>Bacillati</taxon>
        <taxon>Bacillota</taxon>
        <taxon>Bacilli</taxon>
        <taxon>Lactobacillales</taxon>
        <taxon>Streptococcaceae</taxon>
        <taxon>Lactococcus</taxon>
    </lineage>
</organism>
<dbReference type="RefSeq" id="WP_369918530.1">
    <property type="nucleotide sequence ID" value="NZ_JBCLSH010000015.1"/>
</dbReference>
<evidence type="ECO:0000313" key="2">
    <source>
        <dbReference type="Proteomes" id="UP001565283"/>
    </source>
</evidence>
<proteinExistence type="predicted"/>
<accession>A0ABV4D2E8</accession>
<sequence>MTYSKDEAQSKIQRLGELMLSKRYDEAWTVASNLLAYFRAYGDVMPGSDYLVIDEVLRSFFSVNNQLDEVSMLAYGMGQKALNTQL</sequence>
<keyword evidence="2" id="KW-1185">Reference proteome</keyword>
<comment type="caution">
    <text evidence="1">The sequence shown here is derived from an EMBL/GenBank/DDBJ whole genome shotgun (WGS) entry which is preliminary data.</text>
</comment>
<evidence type="ECO:0000313" key="1">
    <source>
        <dbReference type="EMBL" id="MEY8443728.1"/>
    </source>
</evidence>
<protein>
    <submittedName>
        <fullName evidence="1">Uncharacterized protein</fullName>
    </submittedName>
</protein>